<keyword evidence="7" id="KW-0675">Receptor</keyword>
<reference evidence="11 12" key="1">
    <citation type="submission" date="2022-05" db="EMBL/GenBank/DDBJ databases">
        <authorList>
            <consortium name="Genoscope - CEA"/>
            <person name="William W."/>
        </authorList>
    </citation>
    <scope>NUCLEOTIDE SEQUENCE [LARGE SCALE GENOMIC DNA]</scope>
</reference>
<evidence type="ECO:0000259" key="10">
    <source>
        <dbReference type="PROSITE" id="PS50262"/>
    </source>
</evidence>
<evidence type="ECO:0000256" key="4">
    <source>
        <dbReference type="ARBA" id="ARBA00022989"/>
    </source>
</evidence>
<feature type="transmembrane region" description="Helical" evidence="9">
    <location>
        <begin position="245"/>
        <end position="267"/>
    </location>
</feature>
<feature type="transmembrane region" description="Helical" evidence="9">
    <location>
        <begin position="75"/>
        <end position="104"/>
    </location>
</feature>
<proteinExistence type="predicted"/>
<feature type="non-terminal residue" evidence="11">
    <location>
        <position position="1"/>
    </location>
</feature>
<keyword evidence="6 9" id="KW-0472">Membrane</keyword>
<keyword evidence="4 9" id="KW-1133">Transmembrane helix</keyword>
<evidence type="ECO:0000256" key="7">
    <source>
        <dbReference type="ARBA" id="ARBA00023170"/>
    </source>
</evidence>
<dbReference type="PROSITE" id="PS50262">
    <property type="entry name" value="G_PROTEIN_RECEP_F1_2"/>
    <property type="match status" value="1"/>
</dbReference>
<feature type="transmembrane region" description="Helical" evidence="9">
    <location>
        <begin position="36"/>
        <end position="63"/>
    </location>
</feature>
<evidence type="ECO:0000256" key="8">
    <source>
        <dbReference type="ARBA" id="ARBA00023224"/>
    </source>
</evidence>
<dbReference type="Gene3D" id="1.20.1070.10">
    <property type="entry name" value="Rhodopsin 7-helix transmembrane proteins"/>
    <property type="match status" value="1"/>
</dbReference>
<evidence type="ECO:0000256" key="6">
    <source>
        <dbReference type="ARBA" id="ARBA00023136"/>
    </source>
</evidence>
<comment type="caution">
    <text evidence="11">The sequence shown here is derived from an EMBL/GenBank/DDBJ whole genome shotgun (WGS) entry which is preliminary data.</text>
</comment>
<dbReference type="PRINTS" id="PR00237">
    <property type="entry name" value="GPCRRHODOPSN"/>
</dbReference>
<gene>
    <name evidence="11" type="ORF">PEVE_00040691</name>
</gene>
<keyword evidence="2" id="KW-1003">Cell membrane</keyword>
<dbReference type="PANTHER" id="PTHR24249">
    <property type="entry name" value="HISTAMINE RECEPTOR-RELATED G-PROTEIN COUPLED RECEPTOR"/>
    <property type="match status" value="1"/>
</dbReference>
<feature type="transmembrane region" description="Helical" evidence="9">
    <location>
        <begin position="124"/>
        <end position="144"/>
    </location>
</feature>
<dbReference type="InterPro" id="IPR017452">
    <property type="entry name" value="GPCR_Rhodpsn_7TM"/>
</dbReference>
<dbReference type="SUPFAM" id="SSF81321">
    <property type="entry name" value="Family A G protein-coupled receptor-like"/>
    <property type="match status" value="1"/>
</dbReference>
<evidence type="ECO:0000256" key="9">
    <source>
        <dbReference type="SAM" id="Phobius"/>
    </source>
</evidence>
<keyword evidence="8" id="KW-0807">Transducer</keyword>
<keyword evidence="5" id="KW-0297">G-protein coupled receptor</keyword>
<sequence>SFTEDLDHKTYSSMTNQFCFHKLDHLRKLVELQRSFMYILCVLYLLFSMVASIGNLTVIYALWRASSMPNTVKKLFLSLAFSDLAVGILSQPMFGVIIAVMLSIAYADRYISYTSFCPTILSVFYFFNFLLSCASFMNVTAIAVDRLLAISLHLRYHEFITSKRVISALVCLWIVSFIVATLFIVLPNGSDMVAAITVCLGLFLASVAYIRIYKVVKYHQNRIQGQTQQQNPQEMEQLRQKKSAYNAFFVFLVFVACYFPLFIFVILDTVNSSQISLAGKHASIFLVLLNSSLNPVVYCWRNREIREIVKRTFKEVFCIKLTGLSSHGKRIFVRSIVPRQ</sequence>
<organism evidence="11 12">
    <name type="scientific">Porites evermanni</name>
    <dbReference type="NCBI Taxonomy" id="104178"/>
    <lineage>
        <taxon>Eukaryota</taxon>
        <taxon>Metazoa</taxon>
        <taxon>Cnidaria</taxon>
        <taxon>Anthozoa</taxon>
        <taxon>Hexacorallia</taxon>
        <taxon>Scleractinia</taxon>
        <taxon>Fungiina</taxon>
        <taxon>Poritidae</taxon>
        <taxon>Porites</taxon>
    </lineage>
</organism>
<feature type="transmembrane region" description="Helical" evidence="9">
    <location>
        <begin position="192"/>
        <end position="212"/>
    </location>
</feature>
<evidence type="ECO:0000256" key="5">
    <source>
        <dbReference type="ARBA" id="ARBA00023040"/>
    </source>
</evidence>
<protein>
    <recommendedName>
        <fullName evidence="10">G-protein coupled receptors family 1 profile domain-containing protein</fullName>
    </recommendedName>
</protein>
<name>A0ABN8LQE8_9CNID</name>
<evidence type="ECO:0000313" key="11">
    <source>
        <dbReference type="EMBL" id="CAH3017962.1"/>
    </source>
</evidence>
<dbReference type="InterPro" id="IPR000276">
    <property type="entry name" value="GPCR_Rhodpsn"/>
</dbReference>
<dbReference type="Proteomes" id="UP001159427">
    <property type="component" value="Unassembled WGS sequence"/>
</dbReference>
<dbReference type="CDD" id="cd00637">
    <property type="entry name" value="7tm_classA_rhodopsin-like"/>
    <property type="match status" value="1"/>
</dbReference>
<evidence type="ECO:0000313" key="12">
    <source>
        <dbReference type="Proteomes" id="UP001159427"/>
    </source>
</evidence>
<keyword evidence="12" id="KW-1185">Reference proteome</keyword>
<keyword evidence="3 9" id="KW-0812">Transmembrane</keyword>
<dbReference type="EMBL" id="CALNXI010000075">
    <property type="protein sequence ID" value="CAH3017962.1"/>
    <property type="molecule type" value="Genomic_DNA"/>
</dbReference>
<feature type="domain" description="G-protein coupled receptors family 1 profile" evidence="10">
    <location>
        <begin position="54"/>
        <end position="298"/>
    </location>
</feature>
<evidence type="ECO:0000256" key="3">
    <source>
        <dbReference type="ARBA" id="ARBA00022692"/>
    </source>
</evidence>
<comment type="subcellular location">
    <subcellularLocation>
        <location evidence="1">Cell membrane</location>
        <topology evidence="1">Multi-pass membrane protein</topology>
    </subcellularLocation>
</comment>
<evidence type="ECO:0000256" key="1">
    <source>
        <dbReference type="ARBA" id="ARBA00004651"/>
    </source>
</evidence>
<dbReference type="SMART" id="SM01381">
    <property type="entry name" value="7TM_GPCR_Srsx"/>
    <property type="match status" value="1"/>
</dbReference>
<feature type="transmembrane region" description="Helical" evidence="9">
    <location>
        <begin position="282"/>
        <end position="300"/>
    </location>
</feature>
<feature type="transmembrane region" description="Helical" evidence="9">
    <location>
        <begin position="165"/>
        <end position="186"/>
    </location>
</feature>
<dbReference type="PANTHER" id="PTHR24249:SF372">
    <property type="entry name" value="G-PROTEIN COUPLED RECEPTORS FAMILY 1 PROFILE DOMAIN-CONTAINING PROTEIN"/>
    <property type="match status" value="1"/>
</dbReference>
<dbReference type="Pfam" id="PF00001">
    <property type="entry name" value="7tm_1"/>
    <property type="match status" value="1"/>
</dbReference>
<accession>A0ABN8LQE8</accession>
<dbReference type="InterPro" id="IPR050569">
    <property type="entry name" value="TAAR"/>
</dbReference>
<evidence type="ECO:0000256" key="2">
    <source>
        <dbReference type="ARBA" id="ARBA00022475"/>
    </source>
</evidence>